<evidence type="ECO:0000256" key="2">
    <source>
        <dbReference type="ARBA" id="ARBA00011971"/>
    </source>
</evidence>
<feature type="domain" description="Phosphoribosyltransferase" evidence="7">
    <location>
        <begin position="37"/>
        <end position="159"/>
    </location>
</feature>
<feature type="binding site" evidence="6">
    <location>
        <position position="130"/>
    </location>
    <ligand>
        <name>orotate</name>
        <dbReference type="ChEBI" id="CHEBI:30839"/>
    </ligand>
</feature>
<keyword evidence="9" id="KW-1185">Reference proteome</keyword>
<comment type="caution">
    <text evidence="8">The sequence shown here is derived from an EMBL/GenBank/DDBJ whole genome shotgun (WGS) entry which is preliminary data.</text>
</comment>
<dbReference type="RefSeq" id="WP_066787368.1">
    <property type="nucleotide sequence ID" value="NZ_LWQS01000053.1"/>
</dbReference>
<comment type="cofactor">
    <cofactor evidence="6">
        <name>Mg(2+)</name>
        <dbReference type="ChEBI" id="CHEBI:18420"/>
    </cofactor>
</comment>
<dbReference type="InterPro" id="IPR000836">
    <property type="entry name" value="PRTase_dom"/>
</dbReference>
<sequence>MSDANLLAVLHQLGAIVTNDHIVYTSGRHGSSYVNKDALYPHTAAASMVGAALARHFADAGVETVAGPTVGGVIMAQWTAHHLSQLNGREVLAVYAEEEQTETGKRRVFRRGYDALIAGKRVLVVEDVLTTGGSARLVVEAVTAAGGIVVGVGALCNRGGITAVDLGAPRLVALTELPLESYPAEECPLCAAGVPINTRLGKGAAYLRA</sequence>
<dbReference type="EMBL" id="LWQS01000053">
    <property type="protein sequence ID" value="OAN45521.1"/>
    <property type="molecule type" value="Genomic_DNA"/>
</dbReference>
<dbReference type="PANTHER" id="PTHR19278">
    <property type="entry name" value="OROTATE PHOSPHORIBOSYLTRANSFERASE"/>
    <property type="match status" value="1"/>
</dbReference>
<dbReference type="InterPro" id="IPR029057">
    <property type="entry name" value="PRTase-like"/>
</dbReference>
<dbReference type="Gene3D" id="3.40.50.2020">
    <property type="match status" value="1"/>
</dbReference>
<comment type="similarity">
    <text evidence="6">Belongs to the purine/pyrimidine phosphoribosyltransferase family. PyrE subfamily.</text>
</comment>
<evidence type="ECO:0000256" key="3">
    <source>
        <dbReference type="ARBA" id="ARBA00022676"/>
    </source>
</evidence>
<evidence type="ECO:0000256" key="1">
    <source>
        <dbReference type="ARBA" id="ARBA00004889"/>
    </source>
</evidence>
<keyword evidence="3 6" id="KW-0328">Glycosyltransferase</keyword>
<dbReference type="EC" id="2.4.2.10" evidence="2 6"/>
<dbReference type="Pfam" id="PF00156">
    <property type="entry name" value="Pribosyltran"/>
    <property type="match status" value="1"/>
</dbReference>
<dbReference type="CDD" id="cd06223">
    <property type="entry name" value="PRTases_typeI"/>
    <property type="match status" value="1"/>
</dbReference>
<evidence type="ECO:0000256" key="5">
    <source>
        <dbReference type="ARBA" id="ARBA00022975"/>
    </source>
</evidence>
<dbReference type="Proteomes" id="UP000078287">
    <property type="component" value="Unassembled WGS sequence"/>
</dbReference>
<accession>A0A178M9Q9</accession>
<gene>
    <name evidence="6" type="primary">pyrE</name>
    <name evidence="8" type="ORF">A6A03_14245</name>
</gene>
<dbReference type="GO" id="GO:0019856">
    <property type="term" value="P:pyrimidine nucleobase biosynthetic process"/>
    <property type="evidence" value="ECO:0007669"/>
    <property type="project" value="TreeGrafter"/>
</dbReference>
<evidence type="ECO:0000256" key="4">
    <source>
        <dbReference type="ARBA" id="ARBA00022679"/>
    </source>
</evidence>
<protein>
    <recommendedName>
        <fullName evidence="2 6">Orotate phosphoribosyltransferase</fullName>
        <shortName evidence="6">OPRT</shortName>
        <shortName evidence="6">OPRTase</shortName>
        <ecNumber evidence="2 6">2.4.2.10</ecNumber>
    </recommendedName>
</protein>
<dbReference type="STRING" id="1707952.A6A03_14245"/>
<dbReference type="SUPFAM" id="SSF53271">
    <property type="entry name" value="PRTase-like"/>
    <property type="match status" value="1"/>
</dbReference>
<dbReference type="PANTHER" id="PTHR19278:SF9">
    <property type="entry name" value="URIDINE 5'-MONOPHOSPHATE SYNTHASE"/>
    <property type="match status" value="1"/>
</dbReference>
<evidence type="ECO:0000256" key="6">
    <source>
        <dbReference type="HAMAP-Rule" id="MF_01208"/>
    </source>
</evidence>
<evidence type="ECO:0000313" key="9">
    <source>
        <dbReference type="Proteomes" id="UP000078287"/>
    </source>
</evidence>
<dbReference type="OrthoDB" id="9783570at2"/>
<dbReference type="UniPathway" id="UPA00070">
    <property type="reaction ID" value="UER00119"/>
</dbReference>
<dbReference type="GO" id="GO:0044205">
    <property type="term" value="P:'de novo' UMP biosynthetic process"/>
    <property type="evidence" value="ECO:0007669"/>
    <property type="project" value="UniProtKB-UniRule"/>
</dbReference>
<keyword evidence="5 6" id="KW-0665">Pyrimidine biosynthesis</keyword>
<organism evidence="8 9">
    <name type="scientific">Chloroflexus islandicus</name>
    <dbReference type="NCBI Taxonomy" id="1707952"/>
    <lineage>
        <taxon>Bacteria</taxon>
        <taxon>Bacillati</taxon>
        <taxon>Chloroflexota</taxon>
        <taxon>Chloroflexia</taxon>
        <taxon>Chloroflexales</taxon>
        <taxon>Chloroflexineae</taxon>
        <taxon>Chloroflexaceae</taxon>
        <taxon>Chloroflexus</taxon>
    </lineage>
</organism>
<feature type="binding site" evidence="6">
    <location>
        <position position="158"/>
    </location>
    <ligand>
        <name>orotate</name>
        <dbReference type="ChEBI" id="CHEBI:30839"/>
    </ligand>
</feature>
<dbReference type="AlphaFoldDB" id="A0A178M9Q9"/>
<evidence type="ECO:0000259" key="7">
    <source>
        <dbReference type="Pfam" id="PF00156"/>
    </source>
</evidence>
<keyword evidence="6" id="KW-0460">Magnesium</keyword>
<reference evidence="8 9" key="1">
    <citation type="submission" date="2016-04" db="EMBL/GenBank/DDBJ databases">
        <title>Chloroflexus islandicus sp. nov., a thermophilic filamentous anoxygenic phototrophic bacterium from geyser Strokkur (Iceland).</title>
        <authorList>
            <person name="Gaisin V.A."/>
            <person name="Kalashnikov A.M."/>
            <person name="Sukhacheva M.V."/>
            <person name="Grouzdev D.S."/>
            <person name="Ivanov T.M."/>
            <person name="Kuznetsov B."/>
            <person name="Gorlenko V.M."/>
        </authorList>
    </citation>
    <scope>NUCLEOTIDE SEQUENCE [LARGE SCALE GENOMIC DNA]</scope>
    <source>
        <strain evidence="9">isl-2</strain>
    </source>
</reference>
<proteinExistence type="inferred from homology"/>
<dbReference type="GO" id="GO:0000287">
    <property type="term" value="F:magnesium ion binding"/>
    <property type="evidence" value="ECO:0007669"/>
    <property type="project" value="UniProtKB-UniRule"/>
</dbReference>
<name>A0A178M9Q9_9CHLR</name>
<evidence type="ECO:0000313" key="8">
    <source>
        <dbReference type="EMBL" id="OAN45521.1"/>
    </source>
</evidence>
<dbReference type="InterPro" id="IPR023031">
    <property type="entry name" value="OPRT"/>
</dbReference>
<keyword evidence="4 6" id="KW-0808">Transferase</keyword>
<comment type="subunit">
    <text evidence="6">Homodimer.</text>
</comment>
<dbReference type="GO" id="GO:0004588">
    <property type="term" value="F:orotate phosphoribosyltransferase activity"/>
    <property type="evidence" value="ECO:0007669"/>
    <property type="project" value="UniProtKB-UniRule"/>
</dbReference>
<comment type="caution">
    <text evidence="6">Lacks conserved residue(s) required for the propagation of feature annotation.</text>
</comment>
<comment type="pathway">
    <text evidence="1 6">Pyrimidine metabolism; UMP biosynthesis via de novo pathway; UMP from orotate: step 1/2.</text>
</comment>
<dbReference type="HAMAP" id="MF_01208">
    <property type="entry name" value="PyrE"/>
    <property type="match status" value="1"/>
</dbReference>
<feature type="binding site" description="in other chain" evidence="6">
    <location>
        <begin position="126"/>
        <end position="134"/>
    </location>
    <ligand>
        <name>5-phospho-alpha-D-ribose 1-diphosphate</name>
        <dbReference type="ChEBI" id="CHEBI:58017"/>
        <note>ligand shared between dimeric partners</note>
    </ligand>
</feature>
<comment type="catalytic activity">
    <reaction evidence="6">
        <text>orotidine 5'-phosphate + diphosphate = orotate + 5-phospho-alpha-D-ribose 1-diphosphate</text>
        <dbReference type="Rhea" id="RHEA:10380"/>
        <dbReference type="ChEBI" id="CHEBI:30839"/>
        <dbReference type="ChEBI" id="CHEBI:33019"/>
        <dbReference type="ChEBI" id="CHEBI:57538"/>
        <dbReference type="ChEBI" id="CHEBI:58017"/>
        <dbReference type="EC" id="2.4.2.10"/>
    </reaction>
</comment>
<comment type="function">
    <text evidence="6">Catalyzes the transfer of a ribosyl phosphate group from 5-phosphoribose 1-diphosphate to orotate, leading to the formation of orotidine monophosphate (OMP).</text>
</comment>